<dbReference type="HAMAP" id="MF_00019">
    <property type="entry name" value="PlsX"/>
    <property type="match status" value="1"/>
</dbReference>
<keyword evidence="12" id="KW-1185">Reference proteome</keyword>
<comment type="catalytic activity">
    <reaction evidence="1 10">
        <text>a fatty acyl-[ACP] + phosphate = an acyl phosphate + holo-[ACP]</text>
        <dbReference type="Rhea" id="RHEA:42292"/>
        <dbReference type="Rhea" id="RHEA-COMP:9685"/>
        <dbReference type="Rhea" id="RHEA-COMP:14125"/>
        <dbReference type="ChEBI" id="CHEBI:43474"/>
        <dbReference type="ChEBI" id="CHEBI:59918"/>
        <dbReference type="ChEBI" id="CHEBI:64479"/>
        <dbReference type="ChEBI" id="CHEBI:138651"/>
        <dbReference type="EC" id="2.3.1.274"/>
    </reaction>
</comment>
<evidence type="ECO:0000256" key="3">
    <source>
        <dbReference type="ARBA" id="ARBA00022516"/>
    </source>
</evidence>
<keyword evidence="6 10" id="KW-0594">Phospholipid biosynthesis</keyword>
<dbReference type="Gene3D" id="3.40.718.10">
    <property type="entry name" value="Isopropylmalate Dehydrogenase"/>
    <property type="match status" value="1"/>
</dbReference>
<evidence type="ECO:0000256" key="6">
    <source>
        <dbReference type="ARBA" id="ARBA00023209"/>
    </source>
</evidence>
<dbReference type="GO" id="GO:0006633">
    <property type="term" value="P:fatty acid biosynthetic process"/>
    <property type="evidence" value="ECO:0007669"/>
    <property type="project" value="UniProtKB-UniRule"/>
</dbReference>
<dbReference type="EC" id="2.3.1.274" evidence="8 10"/>
<dbReference type="Proteomes" id="UP000555828">
    <property type="component" value="Unassembled WGS sequence"/>
</dbReference>
<comment type="subcellular location">
    <subcellularLocation>
        <location evidence="10">Cytoplasm</location>
    </subcellularLocation>
    <text evidence="10">Associated with the membrane possibly through PlsY.</text>
</comment>
<comment type="pathway">
    <text evidence="10">Lipid metabolism; phospholipid metabolism.</text>
</comment>
<protein>
    <recommendedName>
        <fullName evidence="8 10">Phosphate acyltransferase</fullName>
        <ecNumber evidence="8 10">2.3.1.274</ecNumber>
    </recommendedName>
    <alternativeName>
        <fullName evidence="10">Acyl-ACP phosphotransacylase</fullName>
    </alternativeName>
    <alternativeName>
        <fullName evidence="10">Acyl-[acyl-carrier-protein]--phosphate acyltransferase</fullName>
    </alternativeName>
    <alternativeName>
        <fullName evidence="10">Phosphate-acyl-ACP acyltransferase</fullName>
    </alternativeName>
</protein>
<evidence type="ECO:0000256" key="1">
    <source>
        <dbReference type="ARBA" id="ARBA00001232"/>
    </source>
</evidence>
<evidence type="ECO:0000256" key="10">
    <source>
        <dbReference type="HAMAP-Rule" id="MF_00019"/>
    </source>
</evidence>
<gene>
    <name evidence="10" type="primary">plsX</name>
    <name evidence="11" type="ORF">HNP65_001055</name>
</gene>
<evidence type="ECO:0000256" key="5">
    <source>
        <dbReference type="ARBA" id="ARBA00023098"/>
    </source>
</evidence>
<evidence type="ECO:0000256" key="7">
    <source>
        <dbReference type="ARBA" id="ARBA00023264"/>
    </source>
</evidence>
<dbReference type="UniPathway" id="UPA00085"/>
<comment type="function">
    <text evidence="10">Catalyzes the reversible formation of acyl-phosphate (acyl-PO(4)) from acyl-[acyl-carrier-protein] (acyl-ACP). This enzyme utilizes acyl-ACP as fatty acyl donor, but not acyl-CoA.</text>
</comment>
<dbReference type="GO" id="GO:0008654">
    <property type="term" value="P:phospholipid biosynthetic process"/>
    <property type="evidence" value="ECO:0007669"/>
    <property type="project" value="UniProtKB-KW"/>
</dbReference>
<reference evidence="11 12" key="1">
    <citation type="submission" date="2020-08" db="EMBL/GenBank/DDBJ databases">
        <title>Genomic Encyclopedia of Type Strains, Phase IV (KMG-IV): sequencing the most valuable type-strain genomes for metagenomic binning, comparative biology and taxonomic classification.</title>
        <authorList>
            <person name="Goeker M."/>
        </authorList>
    </citation>
    <scope>NUCLEOTIDE SEQUENCE [LARGE SCALE GENOMIC DNA]</scope>
    <source>
        <strain evidence="11 12">DSM 13481</strain>
    </source>
</reference>
<dbReference type="EMBL" id="JACHEX010000002">
    <property type="protein sequence ID" value="MBB6062617.1"/>
    <property type="molecule type" value="Genomic_DNA"/>
</dbReference>
<dbReference type="GO" id="GO:0043811">
    <property type="term" value="F:phosphate:acyl-[acyl carrier protein] acyltransferase activity"/>
    <property type="evidence" value="ECO:0007669"/>
    <property type="project" value="UniProtKB-UniRule"/>
</dbReference>
<keyword evidence="2 10" id="KW-0963">Cytoplasm</keyword>
<keyword evidence="11" id="KW-0012">Acyltransferase</keyword>
<name>A0A841GJS7_9BACT</name>
<dbReference type="GO" id="GO:0005737">
    <property type="term" value="C:cytoplasm"/>
    <property type="evidence" value="ECO:0007669"/>
    <property type="project" value="UniProtKB-SubCell"/>
</dbReference>
<evidence type="ECO:0000256" key="9">
    <source>
        <dbReference type="ARBA" id="ARBA00046608"/>
    </source>
</evidence>
<organism evidence="11 12">
    <name type="scientific">Thermosipho japonicus</name>
    <dbReference type="NCBI Taxonomy" id="90323"/>
    <lineage>
        <taxon>Bacteria</taxon>
        <taxon>Thermotogati</taxon>
        <taxon>Thermotogota</taxon>
        <taxon>Thermotogae</taxon>
        <taxon>Thermotogales</taxon>
        <taxon>Fervidobacteriaceae</taxon>
        <taxon>Thermosipho</taxon>
    </lineage>
</organism>
<proteinExistence type="inferred from homology"/>
<dbReference type="PIRSF" id="PIRSF002465">
    <property type="entry name" value="Phsphlp_syn_PlsX"/>
    <property type="match status" value="1"/>
</dbReference>
<sequence length="329" mass="35545">MIMKKIAIDLMGGDYAPAEILAGALSFAKENEDVELYLVGIGENFKDVQLPKNCVKVVTDDFLPMDVKPTEAIRRRKSTMYVSCQLAREKKVDAVVSAGNTGALLACATFVVGRIKGIERPTLAVPIPTKNDFCVLADAGANIDVKPSNLLQFAIMGVEYAKLLGKDNPTIGLLNVGTEENKGTQKEKEAFQVLKERFGNQFIGNVEGNDLNTGKVDVVVADGFHGNIAMKTMEGAAKMITELIKSEVKKNIISALGALLMKPVFNSLKNKLDPKKYGGTFFIGVEGVVVKAHGNSNRTAIFNALKVAKKGVEEELPLKIKEALLKCAE</sequence>
<dbReference type="InterPro" id="IPR003664">
    <property type="entry name" value="FA_synthesis"/>
</dbReference>
<comment type="subunit">
    <text evidence="9 10">Homodimer. Probably interacts with PlsY.</text>
</comment>
<comment type="caution">
    <text evidence="11">The sequence shown here is derived from an EMBL/GenBank/DDBJ whole genome shotgun (WGS) entry which is preliminary data.</text>
</comment>
<keyword evidence="4 10" id="KW-0808">Transferase</keyword>
<dbReference type="PANTHER" id="PTHR30100:SF1">
    <property type="entry name" value="PHOSPHATE ACYLTRANSFERASE"/>
    <property type="match status" value="1"/>
</dbReference>
<evidence type="ECO:0000313" key="11">
    <source>
        <dbReference type="EMBL" id="MBB6062617.1"/>
    </source>
</evidence>
<keyword evidence="7 10" id="KW-1208">Phospholipid metabolism</keyword>
<evidence type="ECO:0000313" key="12">
    <source>
        <dbReference type="Proteomes" id="UP000555828"/>
    </source>
</evidence>
<dbReference type="NCBIfam" id="TIGR00182">
    <property type="entry name" value="plsX"/>
    <property type="match status" value="1"/>
</dbReference>
<dbReference type="InterPro" id="IPR012281">
    <property type="entry name" value="Phospholipid_synth_PlsX-like"/>
</dbReference>
<evidence type="ECO:0000256" key="2">
    <source>
        <dbReference type="ARBA" id="ARBA00022490"/>
    </source>
</evidence>
<dbReference type="Pfam" id="PF02504">
    <property type="entry name" value="FA_synthesis"/>
    <property type="match status" value="1"/>
</dbReference>
<dbReference type="PANTHER" id="PTHR30100">
    <property type="entry name" value="FATTY ACID/PHOSPHOLIPID SYNTHESIS PROTEIN PLSX"/>
    <property type="match status" value="1"/>
</dbReference>
<keyword evidence="5 10" id="KW-0443">Lipid metabolism</keyword>
<accession>A0A841GJS7</accession>
<dbReference type="AlphaFoldDB" id="A0A841GJS7"/>
<keyword evidence="3 10" id="KW-0444">Lipid biosynthesis</keyword>
<evidence type="ECO:0000256" key="8">
    <source>
        <dbReference type="ARBA" id="ARBA00024069"/>
    </source>
</evidence>
<evidence type="ECO:0000256" key="4">
    <source>
        <dbReference type="ARBA" id="ARBA00022679"/>
    </source>
</evidence>
<dbReference type="SUPFAM" id="SSF53659">
    <property type="entry name" value="Isocitrate/Isopropylmalate dehydrogenase-like"/>
    <property type="match status" value="1"/>
</dbReference>
<comment type="similarity">
    <text evidence="10">Belongs to the PlsX family.</text>
</comment>